<dbReference type="Proteomes" id="UP001607302">
    <property type="component" value="Unassembled WGS sequence"/>
</dbReference>
<dbReference type="AlphaFoldDB" id="A0ABD2C1V3"/>
<proteinExistence type="predicted"/>
<comment type="caution">
    <text evidence="2">The sequence shown here is derived from an EMBL/GenBank/DDBJ whole genome shotgun (WGS) entry which is preliminary data.</text>
</comment>
<accession>A0ABD2C1V3</accession>
<feature type="transmembrane region" description="Helical" evidence="1">
    <location>
        <begin position="34"/>
        <end position="54"/>
    </location>
</feature>
<organism evidence="2 3">
    <name type="scientific">Vespula squamosa</name>
    <name type="common">Southern yellow jacket</name>
    <name type="synonym">Wasp</name>
    <dbReference type="NCBI Taxonomy" id="30214"/>
    <lineage>
        <taxon>Eukaryota</taxon>
        <taxon>Metazoa</taxon>
        <taxon>Ecdysozoa</taxon>
        <taxon>Arthropoda</taxon>
        <taxon>Hexapoda</taxon>
        <taxon>Insecta</taxon>
        <taxon>Pterygota</taxon>
        <taxon>Neoptera</taxon>
        <taxon>Endopterygota</taxon>
        <taxon>Hymenoptera</taxon>
        <taxon>Apocrita</taxon>
        <taxon>Aculeata</taxon>
        <taxon>Vespoidea</taxon>
        <taxon>Vespidae</taxon>
        <taxon>Vespinae</taxon>
        <taxon>Vespula</taxon>
    </lineage>
</organism>
<evidence type="ECO:0000313" key="3">
    <source>
        <dbReference type="Proteomes" id="UP001607302"/>
    </source>
</evidence>
<dbReference type="EMBL" id="JAUDFV010000025">
    <property type="protein sequence ID" value="KAL2738979.1"/>
    <property type="molecule type" value="Genomic_DNA"/>
</dbReference>
<evidence type="ECO:0000313" key="2">
    <source>
        <dbReference type="EMBL" id="KAL2738979.1"/>
    </source>
</evidence>
<sequence>MSLDINKIFTVIIKQYNNKIHDVLWPRDRRRLRIIGCVVTDGIIISCACTLQILQQSEVSQVTR</sequence>
<evidence type="ECO:0000256" key="1">
    <source>
        <dbReference type="SAM" id="Phobius"/>
    </source>
</evidence>
<name>A0ABD2C1V3_VESSQ</name>
<keyword evidence="1" id="KW-0812">Transmembrane</keyword>
<keyword evidence="1" id="KW-0472">Membrane</keyword>
<keyword evidence="3" id="KW-1185">Reference proteome</keyword>
<keyword evidence="1" id="KW-1133">Transmembrane helix</keyword>
<reference evidence="2 3" key="1">
    <citation type="journal article" date="2024" name="Ann. Entomol. Soc. Am.">
        <title>Genomic analyses of the southern and eastern yellowjacket wasps (Hymenoptera: Vespidae) reveal evolutionary signatures of social life.</title>
        <authorList>
            <person name="Catto M.A."/>
            <person name="Caine P.B."/>
            <person name="Orr S.E."/>
            <person name="Hunt B.G."/>
            <person name="Goodisman M.A.D."/>
        </authorList>
    </citation>
    <scope>NUCLEOTIDE SEQUENCE [LARGE SCALE GENOMIC DNA]</scope>
    <source>
        <strain evidence="2">233</strain>
        <tissue evidence="2">Head and thorax</tissue>
    </source>
</reference>
<gene>
    <name evidence="2" type="ORF">V1478_001545</name>
</gene>
<protein>
    <submittedName>
        <fullName evidence="2">Uncharacterized protein</fullName>
    </submittedName>
</protein>